<feature type="region of interest" description="Disordered" evidence="1">
    <location>
        <begin position="1"/>
        <end position="26"/>
    </location>
</feature>
<dbReference type="AlphaFoldDB" id="A0A919NVV5"/>
<dbReference type="Proteomes" id="UP000623608">
    <property type="component" value="Unassembled WGS sequence"/>
</dbReference>
<proteinExistence type="predicted"/>
<sequence>MALTDVRPVGSLGFMAPSPPRLDPDRRRRRLELLAALADAKARESAQPQRLRGARLRELIASRRRLAN</sequence>
<evidence type="ECO:0000313" key="2">
    <source>
        <dbReference type="EMBL" id="GIF25200.1"/>
    </source>
</evidence>
<organism evidence="2 3">
    <name type="scientific">Paractinoplanes tereljensis</name>
    <dbReference type="NCBI Taxonomy" id="571912"/>
    <lineage>
        <taxon>Bacteria</taxon>
        <taxon>Bacillati</taxon>
        <taxon>Actinomycetota</taxon>
        <taxon>Actinomycetes</taxon>
        <taxon>Micromonosporales</taxon>
        <taxon>Micromonosporaceae</taxon>
        <taxon>Paractinoplanes</taxon>
    </lineage>
</organism>
<comment type="caution">
    <text evidence="2">The sequence shown here is derived from an EMBL/GenBank/DDBJ whole genome shotgun (WGS) entry which is preliminary data.</text>
</comment>
<protein>
    <submittedName>
        <fullName evidence="2">Uncharacterized protein</fullName>
    </submittedName>
</protein>
<keyword evidence="3" id="KW-1185">Reference proteome</keyword>
<evidence type="ECO:0000313" key="3">
    <source>
        <dbReference type="Proteomes" id="UP000623608"/>
    </source>
</evidence>
<reference evidence="2" key="1">
    <citation type="submission" date="2021-01" db="EMBL/GenBank/DDBJ databases">
        <title>Whole genome shotgun sequence of Actinoplanes tereljensis NBRC 105297.</title>
        <authorList>
            <person name="Komaki H."/>
            <person name="Tamura T."/>
        </authorList>
    </citation>
    <scope>NUCLEOTIDE SEQUENCE</scope>
    <source>
        <strain evidence="2">NBRC 105297</strain>
    </source>
</reference>
<accession>A0A919NVV5</accession>
<evidence type="ECO:0000256" key="1">
    <source>
        <dbReference type="SAM" id="MobiDB-lite"/>
    </source>
</evidence>
<name>A0A919NVV5_9ACTN</name>
<dbReference type="EMBL" id="BOMY01000050">
    <property type="protein sequence ID" value="GIF25200.1"/>
    <property type="molecule type" value="Genomic_DNA"/>
</dbReference>
<gene>
    <name evidence="2" type="ORF">Ate02nite_79300</name>
</gene>